<reference evidence="1 2" key="1">
    <citation type="submission" date="2022-09" db="EMBL/GenBank/DDBJ databases">
        <authorList>
            <person name="Han X.L."/>
            <person name="Wang Q."/>
            <person name="Lu T."/>
        </authorList>
    </citation>
    <scope>NUCLEOTIDE SEQUENCE [LARGE SCALE GENOMIC DNA]</scope>
    <source>
        <strain evidence="1 2">WQ 127069</strain>
    </source>
</reference>
<keyword evidence="2" id="KW-1185">Reference proteome</keyword>
<name>A0ABT2UR04_9BACL</name>
<accession>A0ABT2UR04</accession>
<protein>
    <submittedName>
        <fullName evidence="1">Uncharacterized protein</fullName>
    </submittedName>
</protein>
<evidence type="ECO:0000313" key="1">
    <source>
        <dbReference type="EMBL" id="MCU6797069.1"/>
    </source>
</evidence>
<dbReference type="EMBL" id="JAOQIO010000113">
    <property type="protein sequence ID" value="MCU6797069.1"/>
    <property type="molecule type" value="Genomic_DNA"/>
</dbReference>
<gene>
    <name evidence="1" type="ORF">OB236_33560</name>
</gene>
<comment type="caution">
    <text evidence="1">The sequence shown here is derived from an EMBL/GenBank/DDBJ whole genome shotgun (WGS) entry which is preliminary data.</text>
</comment>
<dbReference type="RefSeq" id="WP_262687894.1">
    <property type="nucleotide sequence ID" value="NZ_JAOQIO010000113.1"/>
</dbReference>
<organism evidence="1 2">
    <name type="scientific">Paenibacillus baimaensis</name>
    <dbReference type="NCBI Taxonomy" id="2982185"/>
    <lineage>
        <taxon>Bacteria</taxon>
        <taxon>Bacillati</taxon>
        <taxon>Bacillota</taxon>
        <taxon>Bacilli</taxon>
        <taxon>Bacillales</taxon>
        <taxon>Paenibacillaceae</taxon>
        <taxon>Paenibacillus</taxon>
    </lineage>
</organism>
<proteinExistence type="predicted"/>
<evidence type="ECO:0000313" key="2">
    <source>
        <dbReference type="Proteomes" id="UP001652445"/>
    </source>
</evidence>
<sequence length="52" mass="5986">MILVINGVYVDLLEAGLEEEKKGVCSFHSEKTYGISFLRNQRHKTCKTNRKT</sequence>
<dbReference type="Proteomes" id="UP001652445">
    <property type="component" value="Unassembled WGS sequence"/>
</dbReference>